<name>A0A1A8XU17_9PROT</name>
<dbReference type="InterPro" id="IPR004509">
    <property type="entry name" value="Competence_ComEA_HhH"/>
</dbReference>
<evidence type="ECO:0000259" key="3">
    <source>
        <dbReference type="SMART" id="SM00278"/>
    </source>
</evidence>
<dbReference type="InterPro" id="IPR010994">
    <property type="entry name" value="RuvA_2-like"/>
</dbReference>
<feature type="domain" description="Helix-hairpin-helix DNA-binding motif class 1" evidence="3">
    <location>
        <begin position="30"/>
        <end position="49"/>
    </location>
</feature>
<dbReference type="Gene3D" id="1.10.150.280">
    <property type="entry name" value="AF1531-like domain"/>
    <property type="match status" value="1"/>
</dbReference>
<keyword evidence="2" id="KW-0732">Signal</keyword>
<feature type="domain" description="Helix-hairpin-helix DNA-binding motif class 1" evidence="3">
    <location>
        <begin position="60"/>
        <end position="79"/>
    </location>
</feature>
<dbReference type="Pfam" id="PF12836">
    <property type="entry name" value="HHH_3"/>
    <property type="match status" value="1"/>
</dbReference>
<evidence type="ECO:0000313" key="4">
    <source>
        <dbReference type="EMBL" id="SBT08231.1"/>
    </source>
</evidence>
<dbReference type="EMBL" id="FLQX01000133">
    <property type="protein sequence ID" value="SBT08231.1"/>
    <property type="molecule type" value="Genomic_DNA"/>
</dbReference>
<dbReference type="RefSeq" id="WP_186408144.1">
    <property type="nucleotide sequence ID" value="NZ_FLQX01000133.1"/>
</dbReference>
<protein>
    <submittedName>
        <fullName evidence="4">Competence protein ComEA helix-hairpin-helix repeat protein</fullName>
    </submittedName>
</protein>
<feature type="compositionally biased region" description="Low complexity" evidence="1">
    <location>
        <begin position="124"/>
        <end position="185"/>
    </location>
</feature>
<dbReference type="AlphaFoldDB" id="A0A1A8XU17"/>
<dbReference type="STRING" id="1860102.ACCAA_550056"/>
<feature type="region of interest" description="Disordered" evidence="1">
    <location>
        <begin position="124"/>
        <end position="212"/>
    </location>
</feature>
<gene>
    <name evidence="4" type="ORF">ACCAA_550056</name>
</gene>
<organism evidence="4 5">
    <name type="scientific">Candidatus Accumulibacter aalborgensis</name>
    <dbReference type="NCBI Taxonomy" id="1860102"/>
    <lineage>
        <taxon>Bacteria</taxon>
        <taxon>Pseudomonadati</taxon>
        <taxon>Pseudomonadota</taxon>
        <taxon>Betaproteobacteria</taxon>
        <taxon>Candidatus Accumulibacter</taxon>
    </lineage>
</organism>
<dbReference type="InterPro" id="IPR051675">
    <property type="entry name" value="Endo/Exo/Phosphatase_dom_1"/>
</dbReference>
<dbReference type="GO" id="GO:0015628">
    <property type="term" value="P:protein secretion by the type II secretion system"/>
    <property type="evidence" value="ECO:0007669"/>
    <property type="project" value="TreeGrafter"/>
</dbReference>
<feature type="chain" id="PRO_5008381728" evidence="2">
    <location>
        <begin position="21"/>
        <end position="212"/>
    </location>
</feature>
<dbReference type="InterPro" id="IPR003583">
    <property type="entry name" value="Hlx-hairpin-Hlx_DNA-bd_motif"/>
</dbReference>
<feature type="signal peptide" evidence="2">
    <location>
        <begin position="1"/>
        <end position="20"/>
    </location>
</feature>
<dbReference type="NCBIfam" id="TIGR00426">
    <property type="entry name" value="competence protein ComEA helix-hairpin-helix repeat region"/>
    <property type="match status" value="1"/>
</dbReference>
<keyword evidence="5" id="KW-1185">Reference proteome</keyword>
<dbReference type="GO" id="GO:0015627">
    <property type="term" value="C:type II protein secretion system complex"/>
    <property type="evidence" value="ECO:0007669"/>
    <property type="project" value="TreeGrafter"/>
</dbReference>
<dbReference type="GO" id="GO:0006281">
    <property type="term" value="P:DNA repair"/>
    <property type="evidence" value="ECO:0007669"/>
    <property type="project" value="InterPro"/>
</dbReference>
<reference evidence="4 5" key="1">
    <citation type="submission" date="2016-06" db="EMBL/GenBank/DDBJ databases">
        <authorList>
            <person name="Kjaerup R.B."/>
            <person name="Dalgaard T.S."/>
            <person name="Juul-Madsen H.R."/>
        </authorList>
    </citation>
    <scope>NUCLEOTIDE SEQUENCE [LARGE SCALE GENOMIC DNA]</scope>
    <source>
        <strain evidence="4">3</strain>
    </source>
</reference>
<dbReference type="PANTHER" id="PTHR21180:SF32">
    <property type="entry name" value="ENDONUCLEASE_EXONUCLEASE_PHOSPHATASE FAMILY DOMAIN-CONTAINING PROTEIN 1"/>
    <property type="match status" value="1"/>
</dbReference>
<feature type="compositionally biased region" description="Basic and acidic residues" evidence="1">
    <location>
        <begin position="186"/>
        <end position="206"/>
    </location>
</feature>
<dbReference type="SMART" id="SM00278">
    <property type="entry name" value="HhH1"/>
    <property type="match status" value="2"/>
</dbReference>
<evidence type="ECO:0000256" key="1">
    <source>
        <dbReference type="SAM" id="MobiDB-lite"/>
    </source>
</evidence>
<evidence type="ECO:0000256" key="2">
    <source>
        <dbReference type="SAM" id="SignalP"/>
    </source>
</evidence>
<dbReference type="PANTHER" id="PTHR21180">
    <property type="entry name" value="ENDONUCLEASE/EXONUCLEASE/PHOSPHATASE FAMILY DOMAIN-CONTAINING PROTEIN 1"/>
    <property type="match status" value="1"/>
</dbReference>
<dbReference type="SUPFAM" id="SSF47781">
    <property type="entry name" value="RuvA domain 2-like"/>
    <property type="match status" value="1"/>
</dbReference>
<dbReference type="GO" id="GO:0003677">
    <property type="term" value="F:DNA binding"/>
    <property type="evidence" value="ECO:0007669"/>
    <property type="project" value="InterPro"/>
</dbReference>
<sequence length="212" mass="20603">MHKLIALLAGLLMIALNSFAAVNVNTANEKELQMLTGIGPAKAKAIIDYRTKNGGFKAVDDLTKVPGIGPAVLGKMKSDVTLTGPTAAKAGEAAKQPPGLVAPAASPATVAKPMAPAATPAAASVPATPATPAPVKRAGAPAPTVAAVPAAQAEPVKPAAPATPAAASAPAAKTTSAPVPATAAPADKKASSKAKQDAEQDAKKPDAGAAKK</sequence>
<dbReference type="Proteomes" id="UP000199169">
    <property type="component" value="Unassembled WGS sequence"/>
</dbReference>
<evidence type="ECO:0000313" key="5">
    <source>
        <dbReference type="Proteomes" id="UP000199169"/>
    </source>
</evidence>
<proteinExistence type="predicted"/>
<accession>A0A1A8XU17</accession>